<keyword evidence="5" id="KW-0812">Transmembrane</keyword>
<proteinExistence type="inferred from homology"/>
<feature type="transmembrane region" description="Helical" evidence="5">
    <location>
        <begin position="471"/>
        <end position="496"/>
    </location>
</feature>
<keyword evidence="8" id="KW-1185">Reference proteome</keyword>
<reference evidence="7 8" key="1">
    <citation type="submission" date="2015-08" db="EMBL/GenBank/DDBJ databases">
        <title>Next Generation Sequencing and Analysis of the Genome of Puccinia sorghi L Schw, the Causal Agent of Maize Common Rust.</title>
        <authorList>
            <person name="Rochi L."/>
            <person name="Burguener G."/>
            <person name="Darino M."/>
            <person name="Turjanski A."/>
            <person name="Kreff E."/>
            <person name="Dieguez M.J."/>
            <person name="Sacco F."/>
        </authorList>
    </citation>
    <scope>NUCLEOTIDE SEQUENCE [LARGE SCALE GENOMIC DNA]</scope>
    <source>
        <strain evidence="7 8">RO10H11247</strain>
    </source>
</reference>
<dbReference type="SUPFAM" id="SSF48264">
    <property type="entry name" value="Cytochrome P450"/>
    <property type="match status" value="2"/>
</dbReference>
<evidence type="ECO:0000256" key="5">
    <source>
        <dbReference type="SAM" id="Phobius"/>
    </source>
</evidence>
<evidence type="ECO:0000256" key="1">
    <source>
        <dbReference type="ARBA" id="ARBA00010617"/>
    </source>
</evidence>
<sequence>MSELSSHLKVVFLVLVTTKLLSGIERCFTMLMRKMIWTCFGTSKRIDVYDDLPGWPLYVTVIELAIVQEDKLPLPEVILNSRNLLEWAAQKTLLHGVGYSVTMPGLRLIEITRPDWIEHVQKSMFFTCRNHCPANFQNYVKGSLFQEVMSDVFGQGIFVTDGAAWKSTRQTTARIFNANNFNVCRLSKDEKTRADNIITPAVHKTLGSFMEVLAFHSETQTPVEMDTLLHQFTLESFIKMTFSQDMGGLKARLSGQHTEPFAEAFDYVQKQLDLRFIMTAIWLRLGRFVGSRPKMVAARRTLENYAYELIDSREANPNKKTEVYHDLLGLFMSFTDEKGVSMSRSELKDSALNLIIAGRDTTAQALSWTFFHLIRNPEVVAKMRVEIDQLMASNDELVDYTNYKQFTYNLAVFYEALRLHPSVPKASFFQSHKTIEATAVSISYLKKCDCINLRRMPNLRLIMIKSQMDPWSSPGIVCAGVISMWFLMCCTIFFLLHFLPYEVTGRWPEILAFGGLIAPSSNRLVGSTITEPYVNLGNGSFTHSMSGGPRVCIGMHLGTLEAVACLVQVVRTFDLEFEPGWFEKVPKIRKISPKSTEQTPRYASSLTLPMANHMRILVQKRQA</sequence>
<evidence type="ECO:0000256" key="2">
    <source>
        <dbReference type="ARBA" id="ARBA00022723"/>
    </source>
</evidence>
<dbReference type="PRINTS" id="PR00385">
    <property type="entry name" value="P450"/>
</dbReference>
<evidence type="ECO:0000256" key="3">
    <source>
        <dbReference type="ARBA" id="ARBA00023002"/>
    </source>
</evidence>
<name>A0A0L6V2P3_9BASI</name>
<protein>
    <recommendedName>
        <fullName evidence="9">Cytochrome P450</fullName>
    </recommendedName>
</protein>
<dbReference type="InterPro" id="IPR002401">
    <property type="entry name" value="Cyt_P450_E_grp-I"/>
</dbReference>
<comment type="similarity">
    <text evidence="1">Belongs to the cytochrome P450 family.</text>
</comment>
<dbReference type="VEuPathDB" id="FungiDB:VP01_278g6"/>
<dbReference type="InterPro" id="IPR001128">
    <property type="entry name" value="Cyt_P450"/>
</dbReference>
<gene>
    <name evidence="7" type="ORF">VP01_278g6</name>
</gene>
<dbReference type="AlphaFoldDB" id="A0A0L6V2P3"/>
<dbReference type="Gene3D" id="1.10.630.10">
    <property type="entry name" value="Cytochrome P450"/>
    <property type="match status" value="2"/>
</dbReference>
<keyword evidence="3" id="KW-0560">Oxidoreductase</keyword>
<accession>A0A0L6V2P3</accession>
<dbReference type="GO" id="GO:0004497">
    <property type="term" value="F:monooxygenase activity"/>
    <property type="evidence" value="ECO:0007669"/>
    <property type="project" value="InterPro"/>
</dbReference>
<dbReference type="GO" id="GO:0020037">
    <property type="term" value="F:heme binding"/>
    <property type="evidence" value="ECO:0007669"/>
    <property type="project" value="InterPro"/>
</dbReference>
<evidence type="ECO:0000256" key="4">
    <source>
        <dbReference type="ARBA" id="ARBA00023004"/>
    </source>
</evidence>
<dbReference type="OrthoDB" id="1470350at2759"/>
<evidence type="ECO:0000256" key="6">
    <source>
        <dbReference type="SAM" id="SignalP"/>
    </source>
</evidence>
<dbReference type="GO" id="GO:0016705">
    <property type="term" value="F:oxidoreductase activity, acting on paired donors, with incorporation or reduction of molecular oxygen"/>
    <property type="evidence" value="ECO:0007669"/>
    <property type="project" value="InterPro"/>
</dbReference>
<dbReference type="Pfam" id="PF00067">
    <property type="entry name" value="p450"/>
    <property type="match status" value="1"/>
</dbReference>
<keyword evidence="5" id="KW-1133">Transmembrane helix</keyword>
<keyword evidence="4" id="KW-0408">Iron</keyword>
<keyword evidence="6" id="KW-0732">Signal</keyword>
<keyword evidence="2" id="KW-0479">Metal-binding</keyword>
<dbReference type="InterPro" id="IPR036396">
    <property type="entry name" value="Cyt_P450_sf"/>
</dbReference>
<dbReference type="GO" id="GO:0005506">
    <property type="term" value="F:iron ion binding"/>
    <property type="evidence" value="ECO:0007669"/>
    <property type="project" value="InterPro"/>
</dbReference>
<feature type="signal peptide" evidence="6">
    <location>
        <begin position="1"/>
        <end position="23"/>
    </location>
</feature>
<dbReference type="Proteomes" id="UP000037035">
    <property type="component" value="Unassembled WGS sequence"/>
</dbReference>
<dbReference type="EMBL" id="LAVV01007712">
    <property type="protein sequence ID" value="KNZ55026.1"/>
    <property type="molecule type" value="Genomic_DNA"/>
</dbReference>
<evidence type="ECO:0008006" key="9">
    <source>
        <dbReference type="Google" id="ProtNLM"/>
    </source>
</evidence>
<evidence type="ECO:0000313" key="8">
    <source>
        <dbReference type="Proteomes" id="UP000037035"/>
    </source>
</evidence>
<evidence type="ECO:0000313" key="7">
    <source>
        <dbReference type="EMBL" id="KNZ55026.1"/>
    </source>
</evidence>
<dbReference type="STRING" id="27349.A0A0L6V2P3"/>
<dbReference type="PRINTS" id="PR00463">
    <property type="entry name" value="EP450I"/>
</dbReference>
<keyword evidence="5" id="KW-0472">Membrane</keyword>
<comment type="caution">
    <text evidence="7">The sequence shown here is derived from an EMBL/GenBank/DDBJ whole genome shotgun (WGS) entry which is preliminary data.</text>
</comment>
<organism evidence="7 8">
    <name type="scientific">Puccinia sorghi</name>
    <dbReference type="NCBI Taxonomy" id="27349"/>
    <lineage>
        <taxon>Eukaryota</taxon>
        <taxon>Fungi</taxon>
        <taxon>Dikarya</taxon>
        <taxon>Basidiomycota</taxon>
        <taxon>Pucciniomycotina</taxon>
        <taxon>Pucciniomycetes</taxon>
        <taxon>Pucciniales</taxon>
        <taxon>Pucciniaceae</taxon>
        <taxon>Puccinia</taxon>
    </lineage>
</organism>
<feature type="chain" id="PRO_5005567760" description="Cytochrome P450" evidence="6">
    <location>
        <begin position="24"/>
        <end position="623"/>
    </location>
</feature>
<dbReference type="PANTHER" id="PTHR24296">
    <property type="entry name" value="CYTOCHROME P450"/>
    <property type="match status" value="1"/>
</dbReference>